<dbReference type="InterPro" id="IPR025859">
    <property type="entry name" value="AurF/CmlI"/>
</dbReference>
<gene>
    <name evidence="1" type="ORF">EKG83_17095</name>
</gene>
<evidence type="ECO:0000313" key="1">
    <source>
        <dbReference type="EMBL" id="QFZ18937.1"/>
    </source>
</evidence>
<dbReference type="OrthoDB" id="505347at2"/>
<keyword evidence="2" id="KW-1185">Reference proteome</keyword>
<dbReference type="Proteomes" id="UP000325787">
    <property type="component" value="Chromosome"/>
</dbReference>
<accession>A0A5Q0GXX2</accession>
<dbReference type="InterPro" id="IPR009078">
    <property type="entry name" value="Ferritin-like_SF"/>
</dbReference>
<evidence type="ECO:0000313" key="2">
    <source>
        <dbReference type="Proteomes" id="UP000325787"/>
    </source>
</evidence>
<reference evidence="2" key="1">
    <citation type="journal article" date="2021" name="Curr. Microbiol.">
        <title>Complete genome of nocamycin-producing strain Saccharothrix syringae NRRL B-16468 reveals the biosynthetic potential for secondary metabolites.</title>
        <authorList>
            <person name="Mo X."/>
            <person name="Yang S."/>
        </authorList>
    </citation>
    <scope>NUCLEOTIDE SEQUENCE [LARGE SCALE GENOMIC DNA]</scope>
    <source>
        <strain evidence="2">ATCC 51364 / DSM 43886 / JCM 6844 / KCTC 9398 / NBRC 14523 / NRRL B-16468 / INA 2240</strain>
    </source>
</reference>
<dbReference type="EMBL" id="CP034550">
    <property type="protein sequence ID" value="QFZ18937.1"/>
    <property type="molecule type" value="Genomic_DNA"/>
</dbReference>
<dbReference type="KEGG" id="ssyi:EKG83_17095"/>
<dbReference type="GO" id="GO:0016491">
    <property type="term" value="F:oxidoreductase activity"/>
    <property type="evidence" value="ECO:0007669"/>
    <property type="project" value="InterPro"/>
</dbReference>
<sequence length="354" mass="38986">MCRRAGRGAVSSEVPPRVRRVAGSSVAATANPCRYYDEGNGIPLTPHDYRSRFTEWDRRSWVRAKPHRDSPFTAGAHYFSPELCPLSACPPVRAAPRHVREAVLVHSLYLHLEFTVQLEMGPVNEICALLRSPRFLPWLPAGMKDDVLRIYTDEAGHAEMSNTLKNAVAAETGVVPVEHRPRFLGALAALYSAELPAYRPLVKLFFAIVSETLITGTLTRLPKDPSVQAAVRELAQDHAADEGRHHAFFRALFELLWPRMPVPLRRKVGVLLPRVIHAFLWPDEPALVRVLATMPEHFADPAAVVAGLAASPACRDAVLRNAAPTLRMFRDNGVFDDPVLAAAFADAGLPGRTG</sequence>
<proteinExistence type="predicted"/>
<organism evidence="1 2">
    <name type="scientific">Saccharothrix syringae</name>
    <name type="common">Nocardiopsis syringae</name>
    <dbReference type="NCBI Taxonomy" id="103733"/>
    <lineage>
        <taxon>Bacteria</taxon>
        <taxon>Bacillati</taxon>
        <taxon>Actinomycetota</taxon>
        <taxon>Actinomycetes</taxon>
        <taxon>Pseudonocardiales</taxon>
        <taxon>Pseudonocardiaceae</taxon>
        <taxon>Saccharothrix</taxon>
    </lineage>
</organism>
<dbReference type="Gene3D" id="1.10.620.20">
    <property type="entry name" value="Ribonucleotide Reductase, subunit A"/>
    <property type="match status" value="1"/>
</dbReference>
<protein>
    <recommendedName>
        <fullName evidence="3">Diiron oxygenase</fullName>
    </recommendedName>
</protein>
<dbReference type="AlphaFoldDB" id="A0A5Q0GXX2"/>
<dbReference type="Pfam" id="PF11583">
    <property type="entry name" value="AurF"/>
    <property type="match status" value="1"/>
</dbReference>
<name>A0A5Q0GXX2_SACSY</name>
<evidence type="ECO:0008006" key="3">
    <source>
        <dbReference type="Google" id="ProtNLM"/>
    </source>
</evidence>
<dbReference type="InterPro" id="IPR012348">
    <property type="entry name" value="RNR-like"/>
</dbReference>
<dbReference type="SUPFAM" id="SSF47240">
    <property type="entry name" value="Ferritin-like"/>
    <property type="match status" value="1"/>
</dbReference>